<dbReference type="Gene3D" id="3.30.160.60">
    <property type="entry name" value="Classic Zinc Finger"/>
    <property type="match status" value="1"/>
</dbReference>
<reference evidence="2 3" key="1">
    <citation type="submission" date="2012-10" db="EMBL/GenBank/DDBJ databases">
        <title>Genome sequencing and analysis of entomopathogenic fungi Beauveria bassiana D1-5.</title>
        <authorList>
            <person name="Li Q."/>
            <person name="Wang L."/>
            <person name="Zhang Z."/>
            <person name="Wang Q."/>
            <person name="Ren J."/>
            <person name="Wang M."/>
            <person name="Xu W."/>
            <person name="Wang J."/>
            <person name="Lu Y."/>
            <person name="Du Q."/>
            <person name="Sun Z."/>
        </authorList>
    </citation>
    <scope>NUCLEOTIDE SEQUENCE [LARGE SCALE GENOMIC DNA]</scope>
    <source>
        <strain evidence="2 3">D1-5</strain>
    </source>
</reference>
<dbReference type="AlphaFoldDB" id="A0A0A2VLT8"/>
<dbReference type="STRING" id="1245745.A0A0A2VLT8"/>
<evidence type="ECO:0000313" key="2">
    <source>
        <dbReference type="EMBL" id="KGQ07277.1"/>
    </source>
</evidence>
<feature type="region of interest" description="Disordered" evidence="1">
    <location>
        <begin position="1"/>
        <end position="35"/>
    </location>
</feature>
<proteinExistence type="predicted"/>
<feature type="compositionally biased region" description="Polar residues" evidence="1">
    <location>
        <begin position="494"/>
        <end position="511"/>
    </location>
</feature>
<dbReference type="HOGENOM" id="CLU_519692_0_0_1"/>
<comment type="caution">
    <text evidence="2">The sequence shown here is derived from an EMBL/GenBank/DDBJ whole genome shotgun (WGS) entry which is preliminary data.</text>
</comment>
<organism evidence="2 3">
    <name type="scientific">Beauveria bassiana D1-5</name>
    <dbReference type="NCBI Taxonomy" id="1245745"/>
    <lineage>
        <taxon>Eukaryota</taxon>
        <taxon>Fungi</taxon>
        <taxon>Dikarya</taxon>
        <taxon>Ascomycota</taxon>
        <taxon>Pezizomycotina</taxon>
        <taxon>Sordariomycetes</taxon>
        <taxon>Hypocreomycetidae</taxon>
        <taxon>Hypocreales</taxon>
        <taxon>Cordycipitaceae</taxon>
        <taxon>Beauveria</taxon>
    </lineage>
</organism>
<gene>
    <name evidence="2" type="ORF">BBAD15_g7401</name>
</gene>
<feature type="region of interest" description="Disordered" evidence="1">
    <location>
        <begin position="494"/>
        <end position="524"/>
    </location>
</feature>
<dbReference type="PANTHER" id="PTHR38166">
    <property type="entry name" value="C2H2-TYPE DOMAIN-CONTAINING PROTEIN-RELATED"/>
    <property type="match status" value="1"/>
</dbReference>
<dbReference type="EMBL" id="ANFO01000707">
    <property type="protein sequence ID" value="KGQ07277.1"/>
    <property type="molecule type" value="Genomic_DNA"/>
</dbReference>
<feature type="region of interest" description="Disordered" evidence="1">
    <location>
        <begin position="131"/>
        <end position="243"/>
    </location>
</feature>
<evidence type="ECO:0000256" key="1">
    <source>
        <dbReference type="SAM" id="MobiDB-lite"/>
    </source>
</evidence>
<feature type="compositionally biased region" description="Basic and acidic residues" evidence="1">
    <location>
        <begin position="143"/>
        <end position="157"/>
    </location>
</feature>
<feature type="compositionally biased region" description="Polar residues" evidence="1">
    <location>
        <begin position="1"/>
        <end position="12"/>
    </location>
</feature>
<feature type="compositionally biased region" description="Polar residues" evidence="1">
    <location>
        <begin position="431"/>
        <end position="444"/>
    </location>
</feature>
<dbReference type="OrthoDB" id="3521097at2759"/>
<evidence type="ECO:0008006" key="4">
    <source>
        <dbReference type="Google" id="ProtNLM"/>
    </source>
</evidence>
<protein>
    <recommendedName>
        <fullName evidence="4">C2H2-type domain-containing protein</fullName>
    </recommendedName>
</protein>
<feature type="compositionally biased region" description="Low complexity" evidence="1">
    <location>
        <begin position="184"/>
        <end position="202"/>
    </location>
</feature>
<sequence length="524" mass="57836">MPSTHSSSTTDGAQEPPELPDSHNPSRQPSYHETDVSTLSYMWPQSHLPLAFASQGLQSLESIQSTLSASMPYFEPYPRPAFPADLVDPFAMCQQAGSWSNYPSDTASVEPCYELHAPIQRTDSTVSVEAAKRNSRAPGPVDCRSKTPWKGDPDRASRGRSVVGTVAPPTDAGVKKLRKQLHGSSSRRSSVALASSAANALSPPDVNGRRHSAPKEEVMSNDEVLSSEDEDSRHRPKSAGNEPTFACPFYRRWPTRHIECMSRKLTRIQDVKQHIYRRHSKPPFYCPTCAQTFASPDPRDNHIRQKLCTPATASSERSSDGISAEVHDSLKNRFHRRLSPVEQWYGIWDLIFQREARPENVHVGSMVTEMLGMLKDFWKNEGQHIIPTIVKPGTTQLLADADLHLWMTNMLDKVKDHIEGEIGMAEGTATDGGTWSQADQTMDNSPVDGEFGAPAEDEEVSHEQSSPVWDATYCSPIGSPPIAMDGQVIESSADLGSSGTLVGKRNQQSWLPHSMANAPVNRFQ</sequence>
<name>A0A0A2VLT8_BEABA</name>
<dbReference type="Proteomes" id="UP000030106">
    <property type="component" value="Unassembled WGS sequence"/>
</dbReference>
<dbReference type="PANTHER" id="PTHR38166:SF1">
    <property type="entry name" value="C2H2-TYPE DOMAIN-CONTAINING PROTEIN"/>
    <property type="match status" value="1"/>
</dbReference>
<accession>A0A0A2VLT8</accession>
<dbReference type="eggNOG" id="ENOG502T0D0">
    <property type="taxonomic scope" value="Eukaryota"/>
</dbReference>
<evidence type="ECO:0000313" key="3">
    <source>
        <dbReference type="Proteomes" id="UP000030106"/>
    </source>
</evidence>
<feature type="region of interest" description="Disordered" evidence="1">
    <location>
        <begin position="430"/>
        <end position="467"/>
    </location>
</feature>